<gene>
    <name evidence="1" type="ORF">CINCED_3A022703</name>
</gene>
<evidence type="ECO:0000313" key="2">
    <source>
        <dbReference type="Proteomes" id="UP000325440"/>
    </source>
</evidence>
<dbReference type="AlphaFoldDB" id="A0A5E4NLR0"/>
<evidence type="ECO:0000313" key="1">
    <source>
        <dbReference type="EMBL" id="VVC44717.1"/>
    </source>
</evidence>
<proteinExistence type="predicted"/>
<sequence>MQSFNASTPICSMLFNNLSGYDLHFIVRQLGNDTKSISVIPNTEENLISFTKYILPEFQIRFFDTCRFMQSSLKTVTNNLARGDKSKFRETAKIFASNDMKYVTQKGFYPCEYTDSWEKLDDSSPSPKEGFYNRLLEKHIKHENYKSAERVWEHFGFKILGEYSDWYMKVDVRRAMCLRILGIYVWTHMA</sequence>
<accession>A0A5E4NLR0</accession>
<organism evidence="1 2">
    <name type="scientific">Cinara cedri</name>
    <dbReference type="NCBI Taxonomy" id="506608"/>
    <lineage>
        <taxon>Eukaryota</taxon>
        <taxon>Metazoa</taxon>
        <taxon>Ecdysozoa</taxon>
        <taxon>Arthropoda</taxon>
        <taxon>Hexapoda</taxon>
        <taxon>Insecta</taxon>
        <taxon>Pterygota</taxon>
        <taxon>Neoptera</taxon>
        <taxon>Paraneoptera</taxon>
        <taxon>Hemiptera</taxon>
        <taxon>Sternorrhyncha</taxon>
        <taxon>Aphidomorpha</taxon>
        <taxon>Aphidoidea</taxon>
        <taxon>Aphididae</taxon>
        <taxon>Lachninae</taxon>
        <taxon>Cinara</taxon>
    </lineage>
</organism>
<dbReference type="OrthoDB" id="6602337at2759"/>
<name>A0A5E4NLR0_9HEMI</name>
<dbReference type="EMBL" id="CABPRJ010002386">
    <property type="protein sequence ID" value="VVC44717.1"/>
    <property type="molecule type" value="Genomic_DNA"/>
</dbReference>
<dbReference type="Proteomes" id="UP000325440">
    <property type="component" value="Unassembled WGS sequence"/>
</dbReference>
<reference evidence="1 2" key="1">
    <citation type="submission" date="2019-08" db="EMBL/GenBank/DDBJ databases">
        <authorList>
            <person name="Alioto T."/>
            <person name="Alioto T."/>
            <person name="Gomez Garrido J."/>
        </authorList>
    </citation>
    <scope>NUCLEOTIDE SEQUENCE [LARGE SCALE GENOMIC DNA]</scope>
</reference>
<protein>
    <submittedName>
        <fullName evidence="1">Ribonuclease H-like domain</fullName>
    </submittedName>
</protein>
<keyword evidence="2" id="KW-1185">Reference proteome</keyword>
<dbReference type="PANTHER" id="PTHR31511">
    <property type="entry name" value="PROTEIN CBG23764"/>
    <property type="match status" value="1"/>
</dbReference>
<dbReference type="PANTHER" id="PTHR31511:SF12">
    <property type="entry name" value="RHO TERMINATION FACTOR N-TERMINAL DOMAIN-CONTAINING PROTEIN"/>
    <property type="match status" value="1"/>
</dbReference>